<sequence length="272" mass="29533">MTELSTATYSVAGGYDIRIAEAGAGPVVVFIHGSGPGASGASNFRDNWPVFVEAGYRVILPDLIGYGASSKPEGIDYTLQLFTDTLYEALQAHGVKKASLIGNSLGGGVAIQMTLDHPEMAEKLVLMAPGCIEEQASYFTMPGIAKMVSGFGSPDFNLDEQRRLVSNLVHPSFAPKIPDALVQERFAVARTQPKDVLARMRTPNLGPRLGELGQPILVLWGLQDEFCPESGARHFLTAGCDVRTMTFNHVGHWVQVERADEFNRHSIEFLRG</sequence>
<accession>A0A553WCP0</accession>
<reference evidence="2 3" key="1">
    <citation type="submission" date="2019-07" db="EMBL/GenBank/DDBJ databases">
        <authorList>
            <person name="Park M."/>
        </authorList>
    </citation>
    <scope>NUCLEOTIDE SEQUENCE [LARGE SCALE GENOMIC DNA]</scope>
    <source>
        <strain evidence="2 3">KCTC32445</strain>
    </source>
</reference>
<dbReference type="Proteomes" id="UP000320160">
    <property type="component" value="Unassembled WGS sequence"/>
</dbReference>
<evidence type="ECO:0000259" key="1">
    <source>
        <dbReference type="Pfam" id="PF00561"/>
    </source>
</evidence>
<protein>
    <submittedName>
        <fullName evidence="2">Alpha/beta fold hydrolase</fullName>
    </submittedName>
</protein>
<dbReference type="SUPFAM" id="SSF53474">
    <property type="entry name" value="alpha/beta-Hydrolases"/>
    <property type="match status" value="1"/>
</dbReference>
<dbReference type="PRINTS" id="PR00111">
    <property type="entry name" value="ABHYDROLASE"/>
</dbReference>
<keyword evidence="3" id="KW-1185">Reference proteome</keyword>
<dbReference type="Pfam" id="PF00561">
    <property type="entry name" value="Abhydrolase_1"/>
    <property type="match status" value="1"/>
</dbReference>
<dbReference type="InterPro" id="IPR000639">
    <property type="entry name" value="Epox_hydrolase-like"/>
</dbReference>
<dbReference type="EMBL" id="VKKU01000002">
    <property type="protein sequence ID" value="TSB02453.1"/>
    <property type="molecule type" value="Genomic_DNA"/>
</dbReference>
<dbReference type="Gene3D" id="3.40.50.1820">
    <property type="entry name" value="alpha/beta hydrolase"/>
    <property type="match status" value="1"/>
</dbReference>
<dbReference type="RefSeq" id="WP_143777671.1">
    <property type="nucleotide sequence ID" value="NZ_VKKU01000002.1"/>
</dbReference>
<dbReference type="AlphaFoldDB" id="A0A553WCP0"/>
<dbReference type="PRINTS" id="PR00412">
    <property type="entry name" value="EPOXHYDRLASE"/>
</dbReference>
<name>A0A553WCP0_9SPHN</name>
<dbReference type="PANTHER" id="PTHR43798">
    <property type="entry name" value="MONOACYLGLYCEROL LIPASE"/>
    <property type="match status" value="1"/>
</dbReference>
<dbReference type="OrthoDB" id="8680283at2"/>
<feature type="domain" description="AB hydrolase-1" evidence="1">
    <location>
        <begin position="26"/>
        <end position="258"/>
    </location>
</feature>
<evidence type="ECO:0000313" key="2">
    <source>
        <dbReference type="EMBL" id="TSB02453.1"/>
    </source>
</evidence>
<evidence type="ECO:0000313" key="3">
    <source>
        <dbReference type="Proteomes" id="UP000320160"/>
    </source>
</evidence>
<dbReference type="InterPro" id="IPR029058">
    <property type="entry name" value="AB_hydrolase_fold"/>
</dbReference>
<gene>
    <name evidence="2" type="ORF">FOM92_15315</name>
</gene>
<comment type="caution">
    <text evidence="2">The sequence shown here is derived from an EMBL/GenBank/DDBJ whole genome shotgun (WGS) entry which is preliminary data.</text>
</comment>
<dbReference type="PANTHER" id="PTHR43798:SF33">
    <property type="entry name" value="HYDROLASE, PUTATIVE (AFU_ORTHOLOGUE AFUA_2G14860)-RELATED"/>
    <property type="match status" value="1"/>
</dbReference>
<proteinExistence type="predicted"/>
<organism evidence="2 3">
    <name type="scientific">Sphingorhabdus contaminans</name>
    <dbReference type="NCBI Taxonomy" id="1343899"/>
    <lineage>
        <taxon>Bacteria</taxon>
        <taxon>Pseudomonadati</taxon>
        <taxon>Pseudomonadota</taxon>
        <taxon>Alphaproteobacteria</taxon>
        <taxon>Sphingomonadales</taxon>
        <taxon>Sphingomonadaceae</taxon>
        <taxon>Sphingorhabdus</taxon>
    </lineage>
</organism>
<dbReference type="InterPro" id="IPR050266">
    <property type="entry name" value="AB_hydrolase_sf"/>
</dbReference>
<dbReference type="GO" id="GO:0016020">
    <property type="term" value="C:membrane"/>
    <property type="evidence" value="ECO:0007669"/>
    <property type="project" value="TreeGrafter"/>
</dbReference>
<dbReference type="GO" id="GO:0016787">
    <property type="term" value="F:hydrolase activity"/>
    <property type="evidence" value="ECO:0007669"/>
    <property type="project" value="UniProtKB-KW"/>
</dbReference>
<keyword evidence="2" id="KW-0378">Hydrolase</keyword>
<dbReference type="InterPro" id="IPR000073">
    <property type="entry name" value="AB_hydrolase_1"/>
</dbReference>